<proteinExistence type="inferred from homology"/>
<evidence type="ECO:0000256" key="4">
    <source>
        <dbReference type="ARBA" id="ARBA00022692"/>
    </source>
</evidence>
<dbReference type="InterPro" id="IPR003370">
    <property type="entry name" value="Chromate_transpt"/>
</dbReference>
<dbReference type="PANTHER" id="PTHR33567:SF3">
    <property type="entry name" value="CHROMATE ION TRANSPORTER (EUROFUNG)"/>
    <property type="match status" value="1"/>
</dbReference>
<feature type="transmembrane region" description="Helical" evidence="8">
    <location>
        <begin position="311"/>
        <end position="335"/>
    </location>
</feature>
<evidence type="ECO:0000313" key="9">
    <source>
        <dbReference type="EMBL" id="TGM03771.1"/>
    </source>
</evidence>
<dbReference type="OrthoDB" id="9788907at2"/>
<feature type="region of interest" description="Disordered" evidence="7">
    <location>
        <begin position="187"/>
        <end position="217"/>
    </location>
</feature>
<feature type="transmembrane region" description="Helical" evidence="8">
    <location>
        <begin position="384"/>
        <end position="403"/>
    </location>
</feature>
<dbReference type="AlphaFoldDB" id="A0A5F2BDZ0"/>
<feature type="transmembrane region" description="Helical" evidence="8">
    <location>
        <begin position="108"/>
        <end position="128"/>
    </location>
</feature>
<evidence type="ECO:0000256" key="7">
    <source>
        <dbReference type="SAM" id="MobiDB-lite"/>
    </source>
</evidence>
<dbReference type="Pfam" id="PF02417">
    <property type="entry name" value="Chromate_transp"/>
    <property type="match status" value="2"/>
</dbReference>
<keyword evidence="5 8" id="KW-1133">Transmembrane helix</keyword>
<keyword evidence="4 8" id="KW-0812">Transmembrane</keyword>
<feature type="transmembrane region" description="Helical" evidence="8">
    <location>
        <begin position="423"/>
        <end position="441"/>
    </location>
</feature>
<evidence type="ECO:0000313" key="10">
    <source>
        <dbReference type="Proteomes" id="UP000298429"/>
    </source>
</evidence>
<dbReference type="PIRSF" id="PIRSF004810">
    <property type="entry name" value="ChrA"/>
    <property type="match status" value="1"/>
</dbReference>
<comment type="similarity">
    <text evidence="2">Belongs to the chromate ion transporter (CHR) (TC 2.A.51) family.</text>
</comment>
<protein>
    <submittedName>
        <fullName evidence="9">Chromate transporter</fullName>
    </submittedName>
</protein>
<feature type="transmembrane region" description="Helical" evidence="8">
    <location>
        <begin position="240"/>
        <end position="261"/>
    </location>
</feature>
<evidence type="ECO:0000256" key="6">
    <source>
        <dbReference type="ARBA" id="ARBA00023136"/>
    </source>
</evidence>
<evidence type="ECO:0000256" key="8">
    <source>
        <dbReference type="SAM" id="Phobius"/>
    </source>
</evidence>
<dbReference type="GO" id="GO:0005886">
    <property type="term" value="C:plasma membrane"/>
    <property type="evidence" value="ECO:0007669"/>
    <property type="project" value="UniProtKB-SubCell"/>
</dbReference>
<evidence type="ECO:0000256" key="3">
    <source>
        <dbReference type="ARBA" id="ARBA00022475"/>
    </source>
</evidence>
<name>A0A5F2BDZ0_9LEPT</name>
<dbReference type="PANTHER" id="PTHR33567">
    <property type="entry name" value="CHROMATE ION TRANSPORTER (EUROFUNG)"/>
    <property type="match status" value="1"/>
</dbReference>
<dbReference type="EMBL" id="RQGN01000044">
    <property type="protein sequence ID" value="TGM03771.1"/>
    <property type="molecule type" value="Genomic_DNA"/>
</dbReference>
<keyword evidence="6 8" id="KW-0472">Membrane</keyword>
<sequence>MIPSFGEALRFWFQLGWLSFGGPAGQISLMHKTLVEEKKWISEDKFSHALSYCMILPGPEAQQLATYLGWILHGVKGGILAGLLFVLPAVLIFTLISIFYFSYGNVSYVISFLNGVKPAILAVILLAFGNLVRKSLKSNGQVLCFALSAIGILFFEISYPYLLLASVLFGWTAFLLGKKNSDADANSDFAETSSSKTAKPQPQITIPKSETTEAETSKRIDLQTSFDEEREKNAELLKNLGRTGSIGLILWATPLLGILFFLKVEFLFWKDLILFFTKTAFLTFGGAYAILPSVAEFATHQAGWISSNEMLDALAFGESTPGPLVMVLTFIGFLAGAHRFGGIGSGLLGLLLTTFYTFLPSFILILGGASLVEKTKESEWIRVCFSYVTACVCAVILYLSVFFAKSILIFPQTSATSWVQNPIVTTQWLPLFWTILCVALLKFKKEYSIILIFLSGLFFLGIETLFHL</sequence>
<dbReference type="RefSeq" id="WP_135670681.1">
    <property type="nucleotide sequence ID" value="NZ_RQGN01000044.1"/>
</dbReference>
<feature type="transmembrane region" description="Helical" evidence="8">
    <location>
        <begin position="79"/>
        <end position="102"/>
    </location>
</feature>
<comment type="subcellular location">
    <subcellularLocation>
        <location evidence="1">Cell membrane</location>
        <topology evidence="1">Multi-pass membrane protein</topology>
    </subcellularLocation>
</comment>
<reference evidence="9 10" key="1">
    <citation type="journal article" date="2019" name="PLoS Negl. Trop. Dis.">
        <title>Revisiting the worldwide diversity of Leptospira species in the environment.</title>
        <authorList>
            <person name="Vincent A.T."/>
            <person name="Schiettekatte O."/>
            <person name="Bourhy P."/>
            <person name="Veyrier F.J."/>
            <person name="Picardeau M."/>
        </authorList>
    </citation>
    <scope>NUCLEOTIDE SEQUENCE [LARGE SCALE GENOMIC DNA]</scope>
    <source>
        <strain evidence="9 10">201702444</strain>
    </source>
</reference>
<feature type="transmembrane region" description="Helical" evidence="8">
    <location>
        <begin position="347"/>
        <end position="372"/>
    </location>
</feature>
<evidence type="ECO:0000256" key="2">
    <source>
        <dbReference type="ARBA" id="ARBA00005262"/>
    </source>
</evidence>
<gene>
    <name evidence="9" type="ORF">EHQ76_08995</name>
</gene>
<evidence type="ECO:0000256" key="1">
    <source>
        <dbReference type="ARBA" id="ARBA00004651"/>
    </source>
</evidence>
<dbReference type="InterPro" id="IPR014047">
    <property type="entry name" value="Chr_Tranpt_l_chain"/>
</dbReference>
<feature type="transmembrane region" description="Helical" evidence="8">
    <location>
        <begin position="448"/>
        <end position="466"/>
    </location>
</feature>
<accession>A0A5F2BDZ0</accession>
<comment type="caution">
    <text evidence="9">The sequence shown here is derived from an EMBL/GenBank/DDBJ whole genome shotgun (WGS) entry which is preliminary data.</text>
</comment>
<feature type="transmembrane region" description="Helical" evidence="8">
    <location>
        <begin position="273"/>
        <end position="291"/>
    </location>
</feature>
<dbReference type="Proteomes" id="UP000298429">
    <property type="component" value="Unassembled WGS sequence"/>
</dbReference>
<organism evidence="9 10">
    <name type="scientific">Leptospira barantonii</name>
    <dbReference type="NCBI Taxonomy" id="2023184"/>
    <lineage>
        <taxon>Bacteria</taxon>
        <taxon>Pseudomonadati</taxon>
        <taxon>Spirochaetota</taxon>
        <taxon>Spirochaetia</taxon>
        <taxon>Leptospirales</taxon>
        <taxon>Leptospiraceae</taxon>
        <taxon>Leptospira</taxon>
    </lineage>
</organism>
<keyword evidence="3" id="KW-1003">Cell membrane</keyword>
<dbReference type="GO" id="GO:0015109">
    <property type="term" value="F:chromate transmembrane transporter activity"/>
    <property type="evidence" value="ECO:0007669"/>
    <property type="project" value="InterPro"/>
</dbReference>
<evidence type="ECO:0000256" key="5">
    <source>
        <dbReference type="ARBA" id="ARBA00022989"/>
    </source>
</evidence>
<feature type="compositionally biased region" description="Polar residues" evidence="7">
    <location>
        <begin position="189"/>
        <end position="209"/>
    </location>
</feature>